<evidence type="ECO:0000313" key="15">
    <source>
        <dbReference type="Proteomes" id="UP001501310"/>
    </source>
</evidence>
<feature type="transmembrane region" description="Helical" evidence="12">
    <location>
        <begin position="27"/>
        <end position="52"/>
    </location>
</feature>
<evidence type="ECO:0000259" key="13">
    <source>
        <dbReference type="Pfam" id="PF01435"/>
    </source>
</evidence>
<keyword evidence="4 12" id="KW-0812">Transmembrane</keyword>
<organism evidence="14 15">
    <name type="scientific">Sphingomonas humi</name>
    <dbReference type="NCBI Taxonomy" id="335630"/>
    <lineage>
        <taxon>Bacteria</taxon>
        <taxon>Pseudomonadati</taxon>
        <taxon>Pseudomonadota</taxon>
        <taxon>Alphaproteobacteria</taxon>
        <taxon>Sphingomonadales</taxon>
        <taxon>Sphingomonadaceae</taxon>
        <taxon>Sphingomonas</taxon>
    </lineage>
</organism>
<dbReference type="InterPro" id="IPR050083">
    <property type="entry name" value="HtpX_protease"/>
</dbReference>
<keyword evidence="3" id="KW-0645">Protease</keyword>
<comment type="cofactor">
    <cofactor evidence="1">
        <name>Zn(2+)</name>
        <dbReference type="ChEBI" id="CHEBI:29105"/>
    </cofactor>
</comment>
<evidence type="ECO:0000256" key="6">
    <source>
        <dbReference type="ARBA" id="ARBA00022801"/>
    </source>
</evidence>
<keyword evidence="2" id="KW-1003">Cell membrane</keyword>
<proteinExistence type="predicted"/>
<feature type="transmembrane region" description="Helical" evidence="12">
    <location>
        <begin position="210"/>
        <end position="234"/>
    </location>
</feature>
<dbReference type="Proteomes" id="UP001501310">
    <property type="component" value="Unassembled WGS sequence"/>
</dbReference>
<dbReference type="Gene3D" id="3.30.2010.10">
    <property type="entry name" value="Metalloproteases ('zincins'), catalytic domain"/>
    <property type="match status" value="1"/>
</dbReference>
<evidence type="ECO:0000256" key="5">
    <source>
        <dbReference type="ARBA" id="ARBA00022723"/>
    </source>
</evidence>
<evidence type="ECO:0000256" key="9">
    <source>
        <dbReference type="ARBA" id="ARBA00023049"/>
    </source>
</evidence>
<sequence length="625" mass="69302">MSSVRAMASPVGLYEHVRSNHWRSLKLFAGFLLAFHLMSAALLTPLLIVIDAAHLPLLGRASYLARYFLPVSATGAVLFGLRYWWHVSAVHRETGFRYVDGTDEPRLVRLIEPLILAAGVRRPFLGVIESPALNAFAVGVRDDHMVVVVTRGLIEGLDDEELEAVLAHELIHIRCRDTRLMAAANAFIGNLQWLHQRGWNGRKLEEGRSITGLVLLPMFIPVVLLMTFFSQLAFRIGYFSRAAIGSAREFIADAEAVRLTQNPAALTSALRKIDGHDRIADMAESHDAMLISGAVSGPNATHPSIAHRIAALIQTTGPAMAYAPSRRDTRPSEQRERDDLRRANDKDLLSEITSASRPSFWQIFRQTRDPELDLFGLSRRARRALLVCVTGAAALWGGSWYMTGQALGFQETREMANAAWLGARCQLHGAEKIVGGGAIPAECSEEFAQKEADMARAALAANIASRQRQEEQQKAQRDAAYRANRCFPFTLKPWDQRLSSGGESSTDLGYYRRWAEQPIEGVEVPPVAGETNADGLIDYMDMRLLMADAAAYWFGQQGLDTLHDALSTPRHQRALSAFRIALRKPNFASHFERTSSHPRDVRLLAAMPDASPCDFQKKQGTFIAL</sequence>
<keyword evidence="15" id="KW-1185">Reference proteome</keyword>
<evidence type="ECO:0000256" key="10">
    <source>
        <dbReference type="ARBA" id="ARBA00023136"/>
    </source>
</evidence>
<protein>
    <recommendedName>
        <fullName evidence="13">Peptidase M48 domain-containing protein</fullName>
    </recommendedName>
</protein>
<feature type="compositionally biased region" description="Basic and acidic residues" evidence="11">
    <location>
        <begin position="325"/>
        <end position="347"/>
    </location>
</feature>
<evidence type="ECO:0000256" key="1">
    <source>
        <dbReference type="ARBA" id="ARBA00001947"/>
    </source>
</evidence>
<evidence type="ECO:0000256" key="3">
    <source>
        <dbReference type="ARBA" id="ARBA00022670"/>
    </source>
</evidence>
<feature type="region of interest" description="Disordered" evidence="11">
    <location>
        <begin position="321"/>
        <end position="347"/>
    </location>
</feature>
<name>A0ABP7RX09_9SPHN</name>
<dbReference type="PANTHER" id="PTHR43221:SF2">
    <property type="entry name" value="PROTEASE HTPX HOMOLOG"/>
    <property type="match status" value="1"/>
</dbReference>
<comment type="caution">
    <text evidence="14">The sequence shown here is derived from an EMBL/GenBank/DDBJ whole genome shotgun (WGS) entry which is preliminary data.</text>
</comment>
<evidence type="ECO:0000256" key="7">
    <source>
        <dbReference type="ARBA" id="ARBA00022833"/>
    </source>
</evidence>
<feature type="transmembrane region" description="Helical" evidence="12">
    <location>
        <begin position="64"/>
        <end position="85"/>
    </location>
</feature>
<keyword evidence="10 12" id="KW-0472">Membrane</keyword>
<dbReference type="EMBL" id="BAAAZD010000001">
    <property type="protein sequence ID" value="GAA4003431.1"/>
    <property type="molecule type" value="Genomic_DNA"/>
</dbReference>
<accession>A0ABP7RX09</accession>
<reference evidence="15" key="1">
    <citation type="journal article" date="2019" name="Int. J. Syst. Evol. Microbiol.">
        <title>The Global Catalogue of Microorganisms (GCM) 10K type strain sequencing project: providing services to taxonomists for standard genome sequencing and annotation.</title>
        <authorList>
            <consortium name="The Broad Institute Genomics Platform"/>
            <consortium name="The Broad Institute Genome Sequencing Center for Infectious Disease"/>
            <person name="Wu L."/>
            <person name="Ma J."/>
        </authorList>
    </citation>
    <scope>NUCLEOTIDE SEQUENCE [LARGE SCALE GENOMIC DNA]</scope>
    <source>
        <strain evidence="15">JCM 16603</strain>
    </source>
</reference>
<feature type="domain" description="Peptidase M48" evidence="13">
    <location>
        <begin position="104"/>
        <end position="313"/>
    </location>
</feature>
<keyword evidence="5" id="KW-0479">Metal-binding</keyword>
<dbReference type="Pfam" id="PF01435">
    <property type="entry name" value="Peptidase_M48"/>
    <property type="match status" value="1"/>
</dbReference>
<evidence type="ECO:0000256" key="11">
    <source>
        <dbReference type="SAM" id="MobiDB-lite"/>
    </source>
</evidence>
<evidence type="ECO:0000256" key="2">
    <source>
        <dbReference type="ARBA" id="ARBA00022475"/>
    </source>
</evidence>
<evidence type="ECO:0000256" key="8">
    <source>
        <dbReference type="ARBA" id="ARBA00022989"/>
    </source>
</evidence>
<evidence type="ECO:0000256" key="12">
    <source>
        <dbReference type="SAM" id="Phobius"/>
    </source>
</evidence>
<dbReference type="InterPro" id="IPR001915">
    <property type="entry name" value="Peptidase_M48"/>
</dbReference>
<keyword evidence="7" id="KW-0862">Zinc</keyword>
<dbReference type="PANTHER" id="PTHR43221">
    <property type="entry name" value="PROTEASE HTPX"/>
    <property type="match status" value="1"/>
</dbReference>
<keyword evidence="6" id="KW-0378">Hydrolase</keyword>
<gene>
    <name evidence="14" type="ORF">GCM10022211_13850</name>
</gene>
<keyword evidence="8 12" id="KW-1133">Transmembrane helix</keyword>
<keyword evidence="9" id="KW-0482">Metalloprotease</keyword>
<evidence type="ECO:0000313" key="14">
    <source>
        <dbReference type="EMBL" id="GAA4003431.1"/>
    </source>
</evidence>
<evidence type="ECO:0000256" key="4">
    <source>
        <dbReference type="ARBA" id="ARBA00022692"/>
    </source>
</evidence>